<gene>
    <name evidence="1" type="ORF">O1611_g6903</name>
</gene>
<sequence length="629" mass="68718">MRLSKETMAYVRTADPLLTVFANAADKTKTDEVYLTHLVDTEMSPASPSTTEQLPQVKMLEGVSNRHALEQFAGDAPYPSSLARIEPSNSPPRIPFQQGQSLGVQVITTVARCGRGHCRCICHSTRKIKTPGGLFNRVAGQLSLSYNGLSVLSPACNIPSCEATRKPEVTAEYWFPMGLFWSMIVQFNLSYQTNVGPQFELKTLRRVPDTAACINYAIKGNIEGLKELFRRGAASPHDVSDTRGYSLLRVSGINGTPTTSRAPILTPNPQHVRVESDIAEGADADYRPKAPTDLSPRAKANDLLLQGVSKATEDALMPLSGGGDWADEQEFTALHRIVTGLSSKSLEMELQEHPEDIDKQDGLGRSPISWAAARGNEEHVTLLLSHGANPNILDVQLSGPVTYSADRSHAGCTRLLLNAHAQTDPILPAGAKIGSPLNCAARNANDPAVIELLLQYGADPNATGVDLRTPLIHAARKNKPDFANIMLAHGANINAMASDGQTPLTTAIINNSHDVLGLLLERWEEYSTCPRSIGPSLLRIVAQYADIQTISILQRADYFRLTDDKQQSESHFEDLLKARHDVDEKLLVAFSDFIDKVRPIHFTEAREVKDRKSAKKGSLDVEKGQIMED</sequence>
<comment type="caution">
    <text evidence="1">The sequence shown here is derived from an EMBL/GenBank/DDBJ whole genome shotgun (WGS) entry which is preliminary data.</text>
</comment>
<organism evidence="1 2">
    <name type="scientific">Lasiodiplodia mahajangana</name>
    <dbReference type="NCBI Taxonomy" id="1108764"/>
    <lineage>
        <taxon>Eukaryota</taxon>
        <taxon>Fungi</taxon>
        <taxon>Dikarya</taxon>
        <taxon>Ascomycota</taxon>
        <taxon>Pezizomycotina</taxon>
        <taxon>Dothideomycetes</taxon>
        <taxon>Dothideomycetes incertae sedis</taxon>
        <taxon>Botryosphaeriales</taxon>
        <taxon>Botryosphaeriaceae</taxon>
        <taxon>Lasiodiplodia</taxon>
    </lineage>
</organism>
<reference evidence="1" key="1">
    <citation type="submission" date="2022-12" db="EMBL/GenBank/DDBJ databases">
        <title>Genome Sequence of Lasiodiplodia mahajangana.</title>
        <authorList>
            <person name="Buettner E."/>
        </authorList>
    </citation>
    <scope>NUCLEOTIDE SEQUENCE</scope>
    <source>
        <strain evidence="1">VT137</strain>
    </source>
</reference>
<proteinExistence type="predicted"/>
<dbReference type="EMBL" id="JAPUUL010001720">
    <property type="protein sequence ID" value="KAJ8126735.1"/>
    <property type="molecule type" value="Genomic_DNA"/>
</dbReference>
<name>A0ACC2JGY4_9PEZI</name>
<accession>A0ACC2JGY4</accession>
<keyword evidence="2" id="KW-1185">Reference proteome</keyword>
<protein>
    <submittedName>
        <fullName evidence="1">Uncharacterized protein</fullName>
    </submittedName>
</protein>
<evidence type="ECO:0000313" key="1">
    <source>
        <dbReference type="EMBL" id="KAJ8126735.1"/>
    </source>
</evidence>
<dbReference type="Proteomes" id="UP001153332">
    <property type="component" value="Unassembled WGS sequence"/>
</dbReference>
<evidence type="ECO:0000313" key="2">
    <source>
        <dbReference type="Proteomes" id="UP001153332"/>
    </source>
</evidence>